<proteinExistence type="predicted"/>
<evidence type="ECO:0000313" key="2">
    <source>
        <dbReference type="Proteomes" id="UP000324831"/>
    </source>
</evidence>
<sequence length="119" mass="12567">MNPTQAAAGAAAGTAIIGGSYLGYKYLSISCTTIANSVNKDSYAAGTIGGDNKDKFVDPLLADNEGWWKGVFEALKQEKSLPNNDLSVEFNAVTEGFQKTSGNSTTHLNKVCDTAIRKT</sequence>
<name>A0A478FR76_9MOLU</name>
<organism evidence="1 2">
    <name type="scientific">Candidatus Mycoplasma haematohominis</name>
    <dbReference type="NCBI Taxonomy" id="1494318"/>
    <lineage>
        <taxon>Bacteria</taxon>
        <taxon>Bacillati</taxon>
        <taxon>Mycoplasmatota</taxon>
        <taxon>Mollicutes</taxon>
        <taxon>Mycoplasmataceae</taxon>
        <taxon>Mycoplasma</taxon>
    </lineage>
</organism>
<comment type="caution">
    <text evidence="1">The sequence shown here is derived from an EMBL/GenBank/DDBJ whole genome shotgun (WGS) entry which is preliminary data.</text>
</comment>
<protein>
    <submittedName>
        <fullName evidence="1">Uncharacterized protein</fullName>
    </submittedName>
</protein>
<evidence type="ECO:0000313" key="1">
    <source>
        <dbReference type="EMBL" id="GCE63657.1"/>
    </source>
</evidence>
<dbReference type="RefSeq" id="WP_216083339.1">
    <property type="nucleotide sequence ID" value="NZ_CACTIB010000021.1"/>
</dbReference>
<dbReference type="Proteomes" id="UP000324831">
    <property type="component" value="Unassembled WGS sequence"/>
</dbReference>
<dbReference type="AlphaFoldDB" id="A0A478FR76"/>
<accession>A0A478FR76</accession>
<reference evidence="1 2" key="1">
    <citation type="submission" date="2019-01" db="EMBL/GenBank/DDBJ databases">
        <title>Draft genome sequences of Candidatus Mycoplasma haemohominis SWG34-3 identified from a patient with pyrexia, anemia and liver dysfunction.</title>
        <authorList>
            <person name="Sekizuka T."/>
            <person name="Hattori N."/>
            <person name="Katano H."/>
            <person name="Takuma T."/>
            <person name="Ito T."/>
            <person name="Arai N."/>
            <person name="Yanai R."/>
            <person name="Ishii S."/>
            <person name="Miura Y."/>
            <person name="Tokunaga T."/>
            <person name="Watanabe H."/>
            <person name="Nomura N."/>
            <person name="Eguchi J."/>
            <person name="Arai T."/>
            <person name="Hasegawa H."/>
            <person name="Nakamaki T."/>
            <person name="Wakita T."/>
            <person name="Niki Y."/>
            <person name="Kuroda M."/>
        </authorList>
    </citation>
    <scope>NUCLEOTIDE SEQUENCE [LARGE SCALE GENOMIC DNA]</scope>
    <source>
        <strain evidence="1">SWG34-3</strain>
    </source>
</reference>
<gene>
    <name evidence="1" type="ORF">MHSWG343_06570</name>
</gene>
<dbReference type="EMBL" id="BIMN01000003">
    <property type="protein sequence ID" value="GCE63657.1"/>
    <property type="molecule type" value="Genomic_DNA"/>
</dbReference>